<evidence type="ECO:0000256" key="1">
    <source>
        <dbReference type="SAM" id="MobiDB-lite"/>
    </source>
</evidence>
<dbReference type="EMBL" id="KZ772719">
    <property type="protein sequence ID" value="PTQ39019.1"/>
    <property type="molecule type" value="Genomic_DNA"/>
</dbReference>
<gene>
    <name evidence="2" type="ORF">MARPO_0047s0011</name>
</gene>
<feature type="region of interest" description="Disordered" evidence="1">
    <location>
        <begin position="1"/>
        <end position="29"/>
    </location>
</feature>
<proteinExistence type="predicted"/>
<feature type="compositionally biased region" description="Basic and acidic residues" evidence="1">
    <location>
        <begin position="20"/>
        <end position="29"/>
    </location>
</feature>
<keyword evidence="3" id="KW-1185">Reference proteome</keyword>
<accession>A0A2R6WYV9</accession>
<organism evidence="2 3">
    <name type="scientific">Marchantia polymorpha</name>
    <name type="common">Common liverwort</name>
    <name type="synonym">Marchantia aquatica</name>
    <dbReference type="NCBI Taxonomy" id="3197"/>
    <lineage>
        <taxon>Eukaryota</taxon>
        <taxon>Viridiplantae</taxon>
        <taxon>Streptophyta</taxon>
        <taxon>Embryophyta</taxon>
        <taxon>Marchantiophyta</taxon>
        <taxon>Marchantiopsida</taxon>
        <taxon>Marchantiidae</taxon>
        <taxon>Marchantiales</taxon>
        <taxon>Marchantiaceae</taxon>
        <taxon>Marchantia</taxon>
    </lineage>
</organism>
<evidence type="ECO:0000313" key="3">
    <source>
        <dbReference type="Proteomes" id="UP000244005"/>
    </source>
</evidence>
<name>A0A2R6WYV9_MARPO</name>
<dbReference type="Gramene" id="Mp6g13600.1">
    <property type="protein sequence ID" value="Mp6g13600.1.cds1"/>
    <property type="gene ID" value="Mp6g13600"/>
</dbReference>
<sequence>MSIEPLSNPGSSRASPSDTRGPKPEQITRDHVASWAKVITRWLRCSSEATSSVSYRWNCLSSTPSALAASGTRNLSCWTR</sequence>
<evidence type="ECO:0000313" key="2">
    <source>
        <dbReference type="EMBL" id="PTQ39019.1"/>
    </source>
</evidence>
<dbReference type="AlphaFoldDB" id="A0A2R6WYV9"/>
<protein>
    <submittedName>
        <fullName evidence="2">Uncharacterized protein</fullName>
    </submittedName>
</protein>
<feature type="compositionally biased region" description="Polar residues" evidence="1">
    <location>
        <begin position="8"/>
        <end position="18"/>
    </location>
</feature>
<reference evidence="3" key="1">
    <citation type="journal article" date="2017" name="Cell">
        <title>Insights into land plant evolution garnered from the Marchantia polymorpha genome.</title>
        <authorList>
            <person name="Bowman J.L."/>
            <person name="Kohchi T."/>
            <person name="Yamato K.T."/>
            <person name="Jenkins J."/>
            <person name="Shu S."/>
            <person name="Ishizaki K."/>
            <person name="Yamaoka S."/>
            <person name="Nishihama R."/>
            <person name="Nakamura Y."/>
            <person name="Berger F."/>
            <person name="Adam C."/>
            <person name="Aki S.S."/>
            <person name="Althoff F."/>
            <person name="Araki T."/>
            <person name="Arteaga-Vazquez M.A."/>
            <person name="Balasubrmanian S."/>
            <person name="Barry K."/>
            <person name="Bauer D."/>
            <person name="Boehm C.R."/>
            <person name="Briginshaw L."/>
            <person name="Caballero-Perez J."/>
            <person name="Catarino B."/>
            <person name="Chen F."/>
            <person name="Chiyoda S."/>
            <person name="Chovatia M."/>
            <person name="Davies K.M."/>
            <person name="Delmans M."/>
            <person name="Demura T."/>
            <person name="Dierschke T."/>
            <person name="Dolan L."/>
            <person name="Dorantes-Acosta A.E."/>
            <person name="Eklund D.M."/>
            <person name="Florent S.N."/>
            <person name="Flores-Sandoval E."/>
            <person name="Fujiyama A."/>
            <person name="Fukuzawa H."/>
            <person name="Galik B."/>
            <person name="Grimanelli D."/>
            <person name="Grimwood J."/>
            <person name="Grossniklaus U."/>
            <person name="Hamada T."/>
            <person name="Haseloff J."/>
            <person name="Hetherington A.J."/>
            <person name="Higo A."/>
            <person name="Hirakawa Y."/>
            <person name="Hundley H.N."/>
            <person name="Ikeda Y."/>
            <person name="Inoue K."/>
            <person name="Inoue S.I."/>
            <person name="Ishida S."/>
            <person name="Jia Q."/>
            <person name="Kakita M."/>
            <person name="Kanazawa T."/>
            <person name="Kawai Y."/>
            <person name="Kawashima T."/>
            <person name="Kennedy M."/>
            <person name="Kinose K."/>
            <person name="Kinoshita T."/>
            <person name="Kohara Y."/>
            <person name="Koide E."/>
            <person name="Komatsu K."/>
            <person name="Kopischke S."/>
            <person name="Kubo M."/>
            <person name="Kyozuka J."/>
            <person name="Lagercrantz U."/>
            <person name="Lin S.S."/>
            <person name="Lindquist E."/>
            <person name="Lipzen A.M."/>
            <person name="Lu C.W."/>
            <person name="De Luna E."/>
            <person name="Martienssen R.A."/>
            <person name="Minamino N."/>
            <person name="Mizutani M."/>
            <person name="Mizutani M."/>
            <person name="Mochizuki N."/>
            <person name="Monte I."/>
            <person name="Mosher R."/>
            <person name="Nagasaki H."/>
            <person name="Nakagami H."/>
            <person name="Naramoto S."/>
            <person name="Nishitani K."/>
            <person name="Ohtani M."/>
            <person name="Okamoto T."/>
            <person name="Okumura M."/>
            <person name="Phillips J."/>
            <person name="Pollak B."/>
            <person name="Reinders A."/>
            <person name="Rovekamp M."/>
            <person name="Sano R."/>
            <person name="Sawa S."/>
            <person name="Schmid M.W."/>
            <person name="Shirakawa M."/>
            <person name="Solano R."/>
            <person name="Spunde A."/>
            <person name="Suetsugu N."/>
            <person name="Sugano S."/>
            <person name="Sugiyama A."/>
            <person name="Sun R."/>
            <person name="Suzuki Y."/>
            <person name="Takenaka M."/>
            <person name="Takezawa D."/>
            <person name="Tomogane H."/>
            <person name="Tsuzuki M."/>
            <person name="Ueda T."/>
            <person name="Umeda M."/>
            <person name="Ward J.M."/>
            <person name="Watanabe Y."/>
            <person name="Yazaki K."/>
            <person name="Yokoyama R."/>
            <person name="Yoshitake Y."/>
            <person name="Yotsui I."/>
            <person name="Zachgo S."/>
            <person name="Schmutz J."/>
        </authorList>
    </citation>
    <scope>NUCLEOTIDE SEQUENCE [LARGE SCALE GENOMIC DNA]</scope>
    <source>
        <strain evidence="3">Tak-1</strain>
    </source>
</reference>
<dbReference type="Proteomes" id="UP000244005">
    <property type="component" value="Unassembled WGS sequence"/>
</dbReference>